<dbReference type="InterPro" id="IPR019734">
    <property type="entry name" value="TPR_rpt"/>
</dbReference>
<organism evidence="2 3">
    <name type="scientific">Shewanella insulae</name>
    <dbReference type="NCBI Taxonomy" id="2681496"/>
    <lineage>
        <taxon>Bacteria</taxon>
        <taxon>Pseudomonadati</taxon>
        <taxon>Pseudomonadota</taxon>
        <taxon>Gammaproteobacteria</taxon>
        <taxon>Alteromonadales</taxon>
        <taxon>Shewanellaceae</taxon>
        <taxon>Shewanella</taxon>
    </lineage>
</organism>
<keyword evidence="1" id="KW-0802">TPR repeat</keyword>
<dbReference type="PROSITE" id="PS51257">
    <property type="entry name" value="PROKAR_LIPOPROTEIN"/>
    <property type="match status" value="1"/>
</dbReference>
<feature type="repeat" description="TPR" evidence="1">
    <location>
        <begin position="94"/>
        <end position="127"/>
    </location>
</feature>
<feature type="repeat" description="TPR" evidence="1">
    <location>
        <begin position="281"/>
        <end position="314"/>
    </location>
</feature>
<sequence>MLTRYGGTQRLTVVVLFFTFILTGCASTKEEIQVSPKPQRQDLYQGQSQVALGDSVPLSEQDALNRATDAERAGDLDKALYAYIQALDFNQNNADTFYQIARINLAKGNQDIAFKAYNEALIIAPEHRLANAELGILEIDQRQYTLARKHLEKTVKLDQQRLAELKATSVNAGFIALDELSPLRVYNALGILEDLENYHQMARTYFLLVLAFQPKSPVIATNLGYSFYLIGDFEKAEAYLKQALRADPSFDRAWSNLGLVYIRKGLYRKALASFEQTMSTADALNDLGYFLMLEGKYEQAITMFKQAIDSSPTYFERAQKNLKIALASKIN</sequence>
<dbReference type="Proteomes" id="UP000474778">
    <property type="component" value="Unassembled WGS sequence"/>
</dbReference>
<dbReference type="InterPro" id="IPR011990">
    <property type="entry name" value="TPR-like_helical_dom_sf"/>
</dbReference>
<dbReference type="Pfam" id="PF13181">
    <property type="entry name" value="TPR_8"/>
    <property type="match status" value="1"/>
</dbReference>
<keyword evidence="3" id="KW-1185">Reference proteome</keyword>
<protein>
    <submittedName>
        <fullName evidence="2">Tetratricopeptide repeat protein</fullName>
    </submittedName>
</protein>
<dbReference type="SMART" id="SM00028">
    <property type="entry name" value="TPR"/>
    <property type="match status" value="7"/>
</dbReference>
<evidence type="ECO:0000313" key="2">
    <source>
        <dbReference type="EMBL" id="MXR69172.1"/>
    </source>
</evidence>
<feature type="repeat" description="TPR" evidence="1">
    <location>
        <begin position="217"/>
        <end position="250"/>
    </location>
</feature>
<dbReference type="PROSITE" id="PS50293">
    <property type="entry name" value="TPR_REGION"/>
    <property type="match status" value="1"/>
</dbReference>
<comment type="caution">
    <text evidence="2">The sequence shown here is derived from an EMBL/GenBank/DDBJ whole genome shotgun (WGS) entry which is preliminary data.</text>
</comment>
<dbReference type="AlphaFoldDB" id="A0A6L7HXV6"/>
<name>A0A6L7HXV6_9GAMM</name>
<proteinExistence type="predicted"/>
<gene>
    <name evidence="2" type="ORF">GNT65_10870</name>
</gene>
<dbReference type="RefSeq" id="WP_160796094.1">
    <property type="nucleotide sequence ID" value="NZ_WRPA01000008.1"/>
</dbReference>
<evidence type="ECO:0000256" key="1">
    <source>
        <dbReference type="PROSITE-ProRule" id="PRU00339"/>
    </source>
</evidence>
<evidence type="ECO:0000313" key="3">
    <source>
        <dbReference type="Proteomes" id="UP000474778"/>
    </source>
</evidence>
<accession>A0A6L7HXV6</accession>
<dbReference type="EMBL" id="WRPA01000008">
    <property type="protein sequence ID" value="MXR69172.1"/>
    <property type="molecule type" value="Genomic_DNA"/>
</dbReference>
<dbReference type="PANTHER" id="PTHR12558">
    <property type="entry name" value="CELL DIVISION CYCLE 16,23,27"/>
    <property type="match status" value="1"/>
</dbReference>
<reference evidence="2 3" key="1">
    <citation type="submission" date="2019-12" db="EMBL/GenBank/DDBJ databases">
        <title>Shewanella insulae sp. nov., isolated from a tidal flat.</title>
        <authorList>
            <person name="Yoon J.-H."/>
        </authorList>
    </citation>
    <scope>NUCLEOTIDE SEQUENCE [LARGE SCALE GENOMIC DNA]</scope>
    <source>
        <strain evidence="2 3">JBTF-M18</strain>
    </source>
</reference>
<dbReference type="SUPFAM" id="SSF48452">
    <property type="entry name" value="TPR-like"/>
    <property type="match status" value="2"/>
</dbReference>
<dbReference type="PROSITE" id="PS50005">
    <property type="entry name" value="TPR"/>
    <property type="match status" value="3"/>
</dbReference>
<dbReference type="Pfam" id="PF13432">
    <property type="entry name" value="TPR_16"/>
    <property type="match status" value="2"/>
</dbReference>
<dbReference type="Gene3D" id="1.25.40.10">
    <property type="entry name" value="Tetratricopeptide repeat domain"/>
    <property type="match status" value="2"/>
</dbReference>
<dbReference type="PANTHER" id="PTHR12558:SF13">
    <property type="entry name" value="CELL DIVISION CYCLE PROTEIN 27 HOMOLOG"/>
    <property type="match status" value="1"/>
</dbReference>